<dbReference type="EMBL" id="JBGMDY010000011">
    <property type="protein sequence ID" value="KAL2318788.1"/>
    <property type="molecule type" value="Genomic_DNA"/>
</dbReference>
<dbReference type="AlphaFoldDB" id="A0ABD1L5Z7"/>
<dbReference type="InterPro" id="IPR012340">
    <property type="entry name" value="NA-bd_OB-fold"/>
</dbReference>
<name>A0ABD1L5Z7_9FABA</name>
<comment type="caution">
    <text evidence="1">The sequence shown here is derived from an EMBL/GenBank/DDBJ whole genome shotgun (WGS) entry which is preliminary data.</text>
</comment>
<keyword evidence="2" id="KW-1185">Reference proteome</keyword>
<accession>A0ABD1L5Z7</accession>
<organism evidence="1 2">
    <name type="scientific">Flemingia macrophylla</name>
    <dbReference type="NCBI Taxonomy" id="520843"/>
    <lineage>
        <taxon>Eukaryota</taxon>
        <taxon>Viridiplantae</taxon>
        <taxon>Streptophyta</taxon>
        <taxon>Embryophyta</taxon>
        <taxon>Tracheophyta</taxon>
        <taxon>Spermatophyta</taxon>
        <taxon>Magnoliopsida</taxon>
        <taxon>eudicotyledons</taxon>
        <taxon>Gunneridae</taxon>
        <taxon>Pentapetalae</taxon>
        <taxon>rosids</taxon>
        <taxon>fabids</taxon>
        <taxon>Fabales</taxon>
        <taxon>Fabaceae</taxon>
        <taxon>Papilionoideae</taxon>
        <taxon>50 kb inversion clade</taxon>
        <taxon>NPAAA clade</taxon>
        <taxon>indigoferoid/millettioid clade</taxon>
        <taxon>Phaseoleae</taxon>
        <taxon>Flemingia</taxon>
    </lineage>
</organism>
<protein>
    <submittedName>
        <fullName evidence="1">Uncharacterized protein</fullName>
    </submittedName>
</protein>
<evidence type="ECO:0000313" key="2">
    <source>
        <dbReference type="Proteomes" id="UP001603857"/>
    </source>
</evidence>
<gene>
    <name evidence="1" type="ORF">Fmac_032664</name>
</gene>
<dbReference type="Proteomes" id="UP001603857">
    <property type="component" value="Unassembled WGS sequence"/>
</dbReference>
<reference evidence="1 2" key="1">
    <citation type="submission" date="2024-08" db="EMBL/GenBank/DDBJ databases">
        <title>Insights into the chromosomal genome structure of Flemingia macrophylla.</title>
        <authorList>
            <person name="Ding Y."/>
            <person name="Zhao Y."/>
            <person name="Bi W."/>
            <person name="Wu M."/>
            <person name="Zhao G."/>
            <person name="Gong Y."/>
            <person name="Li W."/>
            <person name="Zhang P."/>
        </authorList>
    </citation>
    <scope>NUCLEOTIDE SEQUENCE [LARGE SCALE GENOMIC DNA]</scope>
    <source>
        <strain evidence="1">DYQJB</strain>
        <tissue evidence="1">Leaf</tissue>
    </source>
</reference>
<proteinExistence type="predicted"/>
<evidence type="ECO:0000313" key="1">
    <source>
        <dbReference type="EMBL" id="KAL2318788.1"/>
    </source>
</evidence>
<dbReference type="Gene3D" id="2.40.50.140">
    <property type="entry name" value="Nucleic acid-binding proteins"/>
    <property type="match status" value="1"/>
</dbReference>
<sequence length="228" mass="26386">MDDLVGSLPESVQMKTTNSKKSWVGLWGQSVVLQVIKHLKRGYLWRVLTNKEFKDFGDILSGKYQKDMLIDIELWHGSKVLINEVMPEIVEFRARFNLLQIKDDVSGESQKLTQMTQGSSLMSEQDKFLYKADVKSIFEINALKEYKLKAKVYYGKDSSNFIFWDRDCTRLIGKSTIKLRDLMIECGENDPKIFFELLDDIFACTLAYRVKYQVAYNSISVSRVSDDA</sequence>